<dbReference type="InterPro" id="IPR035979">
    <property type="entry name" value="RBD_domain_sf"/>
</dbReference>
<dbReference type="CDD" id="cd00590">
    <property type="entry name" value="RRM_SF"/>
    <property type="match status" value="1"/>
</dbReference>
<evidence type="ECO:0000256" key="2">
    <source>
        <dbReference type="ARBA" id="ARBA00022484"/>
    </source>
</evidence>
<dbReference type="RefSeq" id="XP_066704528.1">
    <property type="nucleotide sequence ID" value="XM_066839464.1"/>
</dbReference>
<evidence type="ECO:0000313" key="12">
    <source>
        <dbReference type="EMBL" id="KAK7962417.1"/>
    </source>
</evidence>
<evidence type="ECO:0000256" key="1">
    <source>
        <dbReference type="ARBA" id="ARBA00005762"/>
    </source>
</evidence>
<feature type="compositionally biased region" description="Basic and acidic residues" evidence="10">
    <location>
        <begin position="1355"/>
        <end position="1367"/>
    </location>
</feature>
<feature type="compositionally biased region" description="Acidic residues" evidence="10">
    <location>
        <begin position="1337"/>
        <end position="1354"/>
    </location>
</feature>
<keyword evidence="13" id="KW-1185">Reference proteome</keyword>
<evidence type="ECO:0000256" key="6">
    <source>
        <dbReference type="ARBA" id="ARBA00023158"/>
    </source>
</evidence>
<feature type="region of interest" description="Disordered" evidence="10">
    <location>
        <begin position="1"/>
        <end position="23"/>
    </location>
</feature>
<dbReference type="Proteomes" id="UP001391051">
    <property type="component" value="Unassembled WGS sequence"/>
</dbReference>
<dbReference type="PROSITE" id="PS50102">
    <property type="entry name" value="RRM"/>
    <property type="match status" value="1"/>
</dbReference>
<evidence type="ECO:0000256" key="8">
    <source>
        <dbReference type="PROSITE-ProRule" id="PRU00176"/>
    </source>
</evidence>
<feature type="compositionally biased region" description="Low complexity" evidence="10">
    <location>
        <begin position="1317"/>
        <end position="1335"/>
    </location>
</feature>
<evidence type="ECO:0000313" key="13">
    <source>
        <dbReference type="Proteomes" id="UP001391051"/>
    </source>
</evidence>
<reference evidence="12 13" key="1">
    <citation type="submission" date="2023-01" db="EMBL/GenBank/DDBJ databases">
        <title>Analysis of 21 Apiospora genomes using comparative genomics revels a genus with tremendous synthesis potential of carbohydrate active enzymes and secondary metabolites.</title>
        <authorList>
            <person name="Sorensen T."/>
        </authorList>
    </citation>
    <scope>NUCLEOTIDE SEQUENCE [LARGE SCALE GENOMIC DNA]</scope>
    <source>
        <strain evidence="12 13">CBS 24483</strain>
    </source>
</reference>
<dbReference type="Pfam" id="PF00076">
    <property type="entry name" value="RRM_1"/>
    <property type="match status" value="1"/>
</dbReference>
<keyword evidence="5 8" id="KW-0694">RNA-binding</keyword>
<keyword evidence="4 9" id="KW-0548">Nucleotidyltransferase</keyword>
<evidence type="ECO:0000256" key="10">
    <source>
        <dbReference type="SAM" id="MobiDB-lite"/>
    </source>
</evidence>
<dbReference type="Pfam" id="PF26253">
    <property type="entry name" value="RdRP_head"/>
    <property type="match status" value="1"/>
</dbReference>
<dbReference type="InterPro" id="IPR057596">
    <property type="entry name" value="RDRP_core"/>
</dbReference>
<evidence type="ECO:0000256" key="4">
    <source>
        <dbReference type="ARBA" id="ARBA00022695"/>
    </source>
</evidence>
<keyword evidence="3 9" id="KW-0808">Transferase</keyword>
<evidence type="ECO:0000259" key="11">
    <source>
        <dbReference type="PROSITE" id="PS50102"/>
    </source>
</evidence>
<name>A0ABR1QR48_9PEZI</name>
<dbReference type="InterPro" id="IPR007855">
    <property type="entry name" value="RDRP"/>
</dbReference>
<keyword evidence="2 9" id="KW-0696">RNA-directed RNA polymerase</keyword>
<keyword evidence="6" id="KW-0943">RNA-mediated gene silencing</keyword>
<evidence type="ECO:0000256" key="3">
    <source>
        <dbReference type="ARBA" id="ARBA00022679"/>
    </source>
</evidence>
<comment type="catalytic activity">
    <reaction evidence="7 9">
        <text>RNA(n) + a ribonucleoside 5'-triphosphate = RNA(n+1) + diphosphate</text>
        <dbReference type="Rhea" id="RHEA:21248"/>
        <dbReference type="Rhea" id="RHEA-COMP:14527"/>
        <dbReference type="Rhea" id="RHEA-COMP:17342"/>
        <dbReference type="ChEBI" id="CHEBI:33019"/>
        <dbReference type="ChEBI" id="CHEBI:61557"/>
        <dbReference type="ChEBI" id="CHEBI:140395"/>
        <dbReference type="EC" id="2.7.7.48"/>
    </reaction>
</comment>
<gene>
    <name evidence="12" type="ORF">PG986_003242</name>
</gene>
<evidence type="ECO:0000256" key="9">
    <source>
        <dbReference type="RuleBase" id="RU363098"/>
    </source>
</evidence>
<proteinExistence type="inferred from homology"/>
<comment type="similarity">
    <text evidence="1 9">Belongs to the RdRP family.</text>
</comment>
<dbReference type="EMBL" id="JAQQWE010000002">
    <property type="protein sequence ID" value="KAK7962417.1"/>
    <property type="molecule type" value="Genomic_DNA"/>
</dbReference>
<accession>A0ABR1QR48</accession>
<evidence type="ECO:0000256" key="5">
    <source>
        <dbReference type="ARBA" id="ARBA00022884"/>
    </source>
</evidence>
<organism evidence="12 13">
    <name type="scientific">Apiospora aurea</name>
    <dbReference type="NCBI Taxonomy" id="335848"/>
    <lineage>
        <taxon>Eukaryota</taxon>
        <taxon>Fungi</taxon>
        <taxon>Dikarya</taxon>
        <taxon>Ascomycota</taxon>
        <taxon>Pezizomycotina</taxon>
        <taxon>Sordariomycetes</taxon>
        <taxon>Xylariomycetidae</taxon>
        <taxon>Amphisphaeriales</taxon>
        <taxon>Apiosporaceae</taxon>
        <taxon>Apiospora</taxon>
    </lineage>
</organism>
<feature type="domain" description="RRM" evidence="11">
    <location>
        <begin position="45"/>
        <end position="116"/>
    </location>
</feature>
<dbReference type="PANTHER" id="PTHR23079:SF55">
    <property type="entry name" value="RNA-DIRECTED RNA POLYMERASE"/>
    <property type="match status" value="1"/>
</dbReference>
<dbReference type="GeneID" id="92072526"/>
<dbReference type="EC" id="2.7.7.48" evidence="9"/>
<comment type="caution">
    <text evidence="12">The sequence shown here is derived from an EMBL/GenBank/DDBJ whole genome shotgun (WGS) entry which is preliminary data.</text>
</comment>
<dbReference type="Pfam" id="PF05183">
    <property type="entry name" value="RdRP"/>
    <property type="match status" value="1"/>
</dbReference>
<feature type="region of interest" description="Disordered" evidence="10">
    <location>
        <begin position="1293"/>
        <end position="1367"/>
    </location>
</feature>
<dbReference type="PANTHER" id="PTHR23079">
    <property type="entry name" value="RNA-DEPENDENT RNA POLYMERASE"/>
    <property type="match status" value="1"/>
</dbReference>
<dbReference type="InterPro" id="IPR000504">
    <property type="entry name" value="RRM_dom"/>
</dbReference>
<evidence type="ECO:0000256" key="7">
    <source>
        <dbReference type="ARBA" id="ARBA00048744"/>
    </source>
</evidence>
<feature type="compositionally biased region" description="Polar residues" evidence="10">
    <location>
        <begin position="1"/>
        <end position="13"/>
    </location>
</feature>
<dbReference type="SUPFAM" id="SSF54928">
    <property type="entry name" value="RNA-binding domain, RBD"/>
    <property type="match status" value="1"/>
</dbReference>
<sequence length="1367" mass="155346">MTSDGANMDNGTHTPGPPSRRPINQFRRFNNHAQFQGLWREWPELAVRLQNLPADVNPQILRQVFQPLGEVVFIGVLPDDRDANKRAAVVRFSPPPQAAFWQNGYIIIDFSPQVKVPITCLHPRRPELIRSPVTGLEYPVDMKIRLVGLDFGFLSQESTMDVMRSIQYPADVPLVFSLSAKLNFKKLEIAFPCSIPNPSSTNPSDDMDDSPSPRQHRYKAVIQFSHITKIYCIRKDDGPEELMIPLDSPPAFHRYNPHIVTRSQVDETQTRWGEHEAWQRIGTIKHESNSKDEVTSLRRPDQFVDIGRWTTYRLTMDASNKSVWQKMKSALSDFNIQFTELSSKDFKIRPGAPSNLWDMIDAPTSGMASGLELLHNTNSVHLPFEIRYQLEAAISQGVFSEQSINIDFLTELAKLVPALDPEVDTGTEPGTEPGETPHFINNWRFMNRGRFNKARNLLEYVTDGRKRVYDPMGVFGNGNALTYTPGFSYEHCAWVRKVIVTPSTMYLGSPTLEVTNRVLRQYESNIDLFLRVQFTDERTEGRLSADQDSEKNHHLFNRVFNTLRNGIRIGDRHYQFLAFGNSQFREHGAYFFSPTGAQSCDDIRSWMGNFDHIKVVAKYASRLGQCFSTTRSPKGITVDHTRIPDIEHEEWCFTDGVGKIGIYLAKDIAGQLKMLKKHGSPSAFQFRMGGNKGILVTWDDAKWNEVQVRPSQNKFTSLARNIEIIRPSRFSVATLNRQTIAILSCLGVSDNIFLDLTKHQLTDYRVAMEDHEMALRLLSRFTDENGITTTLGQMIQDGFMTVQEPFALTVLQLWRAWSMKLLREKARIVVEQGAFVFGCVDETKSLRGHVHAEESDMTKSKEMLPQIFLQVPEIDEPDNYRIITGLCVIGRNPSLHPGDLRVVEAVDIPQLRHLRDVVVFPGQGDRDLPSMCSGGDLDGDDYFVFWDPRLVPEEWNHPPLNHDVIKPEELNRDVRIDDIIRFFVEYIKNDSLGAIAHAHVAMADRLPNGPKSDACIELAKLHSNAVDYVKTGRKAHLTSKLRPKSWPHFMGKPEKKSYRSNKILGKLYDLIAAVDFTPKYDSTFDLRILRRYKLSDELLAKARRIKSQYDIAMRRVMNQREITTEFEIWTTFVMSKPRIGTEYKSQEDMGTVMLGLRDRFVTACREEIGVKDRDEGTPLLYPFIAAAYQVTWEEVQVALQQCDQMQLIAGQMIPKRRRIPEQMPLLSFPWLFHYELGKIATDNDGNSLEVDKISMPEIVRVSTFKADGPPIVELDNGKVIHRGQELFIGALEADDGGGMVGEDEAAGEVGEGKSETPDTSNSSSDDISTTIATPSEGQEEADDLEVEVEMEDEHENSGLRGLERLGL</sequence>
<dbReference type="InterPro" id="IPR058752">
    <property type="entry name" value="RDRP_C_head"/>
</dbReference>
<protein>
    <recommendedName>
        <fullName evidence="9">RNA-dependent RNA polymerase</fullName>
        <ecNumber evidence="9">2.7.7.48</ecNumber>
    </recommendedName>
</protein>